<evidence type="ECO:0000256" key="7">
    <source>
        <dbReference type="ARBA" id="ARBA00022801"/>
    </source>
</evidence>
<feature type="domain" description="DRBM" evidence="10">
    <location>
        <begin position="161"/>
        <end position="229"/>
    </location>
</feature>
<feature type="active site" evidence="9">
    <location>
        <position position="123"/>
    </location>
</feature>
<dbReference type="GO" id="GO:0003725">
    <property type="term" value="F:double-stranded RNA binding"/>
    <property type="evidence" value="ECO:0007669"/>
    <property type="project" value="TreeGrafter"/>
</dbReference>
<evidence type="ECO:0000256" key="4">
    <source>
        <dbReference type="ARBA" id="ARBA00022664"/>
    </source>
</evidence>
<keyword evidence="8 9" id="KW-0694">RNA-binding</keyword>
<dbReference type="Gene3D" id="1.10.1520.10">
    <property type="entry name" value="Ribonuclease III domain"/>
    <property type="match status" value="1"/>
</dbReference>
<evidence type="ECO:0000256" key="9">
    <source>
        <dbReference type="HAMAP-Rule" id="MF_00104"/>
    </source>
</evidence>
<dbReference type="SMART" id="SM00535">
    <property type="entry name" value="RIBOc"/>
    <property type="match status" value="1"/>
</dbReference>
<dbReference type="PANTHER" id="PTHR11207:SF0">
    <property type="entry name" value="RIBONUCLEASE 3"/>
    <property type="match status" value="1"/>
</dbReference>
<name>A0AAJ1BAB9_9ACTO</name>
<proteinExistence type="inferred from homology"/>
<dbReference type="GO" id="GO:0006364">
    <property type="term" value="P:rRNA processing"/>
    <property type="evidence" value="ECO:0007669"/>
    <property type="project" value="UniProtKB-UniRule"/>
</dbReference>
<dbReference type="Pfam" id="PF00035">
    <property type="entry name" value="dsrm"/>
    <property type="match status" value="1"/>
</dbReference>
<keyword evidence="4 9" id="KW-0507">mRNA processing</keyword>
<keyword evidence="7 9" id="KW-0378">Hydrolase</keyword>
<dbReference type="EMBL" id="JAKNHJ010000003">
    <property type="protein sequence ID" value="MCG4617235.1"/>
    <property type="molecule type" value="Genomic_DNA"/>
</dbReference>
<evidence type="ECO:0000256" key="3">
    <source>
        <dbReference type="ARBA" id="ARBA00022552"/>
    </source>
</evidence>
<comment type="similarity">
    <text evidence="2">Belongs to the ribonuclease III family.</text>
</comment>
<comment type="caution">
    <text evidence="12">The sequence shown here is derived from an EMBL/GenBank/DDBJ whole genome shotgun (WGS) entry which is preliminary data.</text>
</comment>
<dbReference type="PROSITE" id="PS50137">
    <property type="entry name" value="DS_RBD"/>
    <property type="match status" value="1"/>
</dbReference>
<keyword evidence="9" id="KW-0460">Magnesium</keyword>
<dbReference type="CDD" id="cd10845">
    <property type="entry name" value="DSRM_RNAse_III_family"/>
    <property type="match status" value="1"/>
</dbReference>
<keyword evidence="9" id="KW-0963">Cytoplasm</keyword>
<keyword evidence="3 9" id="KW-0698">rRNA processing</keyword>
<dbReference type="GO" id="GO:0008033">
    <property type="term" value="P:tRNA processing"/>
    <property type="evidence" value="ECO:0007669"/>
    <property type="project" value="UniProtKB-KW"/>
</dbReference>
<dbReference type="InterPro" id="IPR036389">
    <property type="entry name" value="RNase_III_sf"/>
</dbReference>
<dbReference type="PANTHER" id="PTHR11207">
    <property type="entry name" value="RIBONUCLEASE III"/>
    <property type="match status" value="1"/>
</dbReference>
<dbReference type="InterPro" id="IPR000999">
    <property type="entry name" value="RNase_III_dom"/>
</dbReference>
<dbReference type="GO" id="GO:0046872">
    <property type="term" value="F:metal ion binding"/>
    <property type="evidence" value="ECO:0007669"/>
    <property type="project" value="UniProtKB-KW"/>
</dbReference>
<comment type="function">
    <text evidence="9">Digests double-stranded RNA. Involved in the processing of primary rRNA transcript to yield the immediate precursors to the large and small rRNAs (23S and 16S). Processes some mRNAs, and tRNAs when they are encoded in the rRNA operon. Processes pre-crRNA and tracrRNA of type II CRISPR loci if present in the organism.</text>
</comment>
<feature type="active site" evidence="9">
    <location>
        <position position="51"/>
    </location>
</feature>
<accession>A0AAJ1BAB9</accession>
<keyword evidence="9" id="KW-0479">Metal-binding</keyword>
<dbReference type="Gene3D" id="3.30.160.20">
    <property type="match status" value="1"/>
</dbReference>
<protein>
    <recommendedName>
        <fullName evidence="9">Ribonuclease 3</fullName>
        <ecNumber evidence="9">3.1.26.3</ecNumber>
    </recommendedName>
    <alternativeName>
        <fullName evidence="9">Ribonuclease III</fullName>
        <shortName evidence="9">RNase III</shortName>
    </alternativeName>
</protein>
<dbReference type="SMART" id="SM00358">
    <property type="entry name" value="DSRM"/>
    <property type="match status" value="1"/>
</dbReference>
<reference evidence="12" key="1">
    <citation type="submission" date="2022-01" db="EMBL/GenBank/DDBJ databases">
        <title>Collection of gut derived symbiotic bacterial strains cultured from healthy donors.</title>
        <authorList>
            <person name="Lin H."/>
            <person name="Kohout C."/>
            <person name="Waligurski E."/>
            <person name="Pamer E.G."/>
        </authorList>
    </citation>
    <scope>NUCLEOTIDE SEQUENCE</scope>
    <source>
        <strain evidence="12">DFI.7.46</strain>
    </source>
</reference>
<keyword evidence="9" id="KW-0699">rRNA-binding</keyword>
<comment type="catalytic activity">
    <reaction evidence="1 9">
        <text>Endonucleolytic cleavage to 5'-phosphomonoester.</text>
        <dbReference type="EC" id="3.1.26.3"/>
    </reaction>
</comment>
<evidence type="ECO:0000313" key="13">
    <source>
        <dbReference type="Proteomes" id="UP001200537"/>
    </source>
</evidence>
<evidence type="ECO:0000313" key="12">
    <source>
        <dbReference type="EMBL" id="MCG4617235.1"/>
    </source>
</evidence>
<keyword evidence="5 9" id="KW-0540">Nuclease</keyword>
<feature type="binding site" evidence="9">
    <location>
        <position position="120"/>
    </location>
    <ligand>
        <name>Mg(2+)</name>
        <dbReference type="ChEBI" id="CHEBI:18420"/>
    </ligand>
</feature>
<comment type="cofactor">
    <cofactor evidence="9">
        <name>Mg(2+)</name>
        <dbReference type="ChEBI" id="CHEBI:18420"/>
    </cofactor>
</comment>
<dbReference type="NCBIfam" id="TIGR02191">
    <property type="entry name" value="RNaseIII"/>
    <property type="match status" value="1"/>
</dbReference>
<keyword evidence="6 9" id="KW-0255">Endonuclease</keyword>
<dbReference type="GO" id="GO:0005737">
    <property type="term" value="C:cytoplasm"/>
    <property type="evidence" value="ECO:0007669"/>
    <property type="project" value="UniProtKB-SubCell"/>
</dbReference>
<feature type="binding site" evidence="9">
    <location>
        <position position="123"/>
    </location>
    <ligand>
        <name>Mg(2+)</name>
        <dbReference type="ChEBI" id="CHEBI:18420"/>
    </ligand>
</feature>
<dbReference type="InterPro" id="IPR011907">
    <property type="entry name" value="RNase_III"/>
</dbReference>
<dbReference type="RefSeq" id="WP_238127519.1">
    <property type="nucleotide sequence ID" value="NZ_JAKNHJ010000003.1"/>
</dbReference>
<dbReference type="SUPFAM" id="SSF69065">
    <property type="entry name" value="RNase III domain-like"/>
    <property type="match status" value="1"/>
</dbReference>
<evidence type="ECO:0000256" key="8">
    <source>
        <dbReference type="ARBA" id="ARBA00022884"/>
    </source>
</evidence>
<comment type="subcellular location">
    <subcellularLocation>
        <location evidence="9">Cytoplasm</location>
    </subcellularLocation>
</comment>
<comment type="subunit">
    <text evidence="9">Homodimer.</text>
</comment>
<dbReference type="InterPro" id="IPR014720">
    <property type="entry name" value="dsRBD_dom"/>
</dbReference>
<dbReference type="GO" id="GO:0006397">
    <property type="term" value="P:mRNA processing"/>
    <property type="evidence" value="ECO:0007669"/>
    <property type="project" value="UniProtKB-UniRule"/>
</dbReference>
<dbReference type="GO" id="GO:0004525">
    <property type="term" value="F:ribonuclease III activity"/>
    <property type="evidence" value="ECO:0007669"/>
    <property type="project" value="UniProtKB-UniRule"/>
</dbReference>
<dbReference type="PROSITE" id="PS00517">
    <property type="entry name" value="RNASE_3_1"/>
    <property type="match status" value="1"/>
</dbReference>
<feature type="binding site" evidence="9">
    <location>
        <position position="47"/>
    </location>
    <ligand>
        <name>Mg(2+)</name>
        <dbReference type="ChEBI" id="CHEBI:18420"/>
    </ligand>
</feature>
<dbReference type="Pfam" id="PF14622">
    <property type="entry name" value="Ribonucleas_3_3"/>
    <property type="match status" value="1"/>
</dbReference>
<dbReference type="SUPFAM" id="SSF54768">
    <property type="entry name" value="dsRNA-binding domain-like"/>
    <property type="match status" value="1"/>
</dbReference>
<evidence type="ECO:0000256" key="2">
    <source>
        <dbReference type="ARBA" id="ARBA00010183"/>
    </source>
</evidence>
<dbReference type="Proteomes" id="UP001200537">
    <property type="component" value="Unassembled WGS sequence"/>
</dbReference>
<dbReference type="HAMAP" id="MF_00104">
    <property type="entry name" value="RNase_III"/>
    <property type="match status" value="1"/>
</dbReference>
<evidence type="ECO:0000259" key="10">
    <source>
        <dbReference type="PROSITE" id="PS50137"/>
    </source>
</evidence>
<dbReference type="CDD" id="cd00593">
    <property type="entry name" value="RIBOc"/>
    <property type="match status" value="1"/>
</dbReference>
<organism evidence="12 13">
    <name type="scientific">Varibaculum cambriense</name>
    <dbReference type="NCBI Taxonomy" id="184870"/>
    <lineage>
        <taxon>Bacteria</taxon>
        <taxon>Bacillati</taxon>
        <taxon>Actinomycetota</taxon>
        <taxon>Actinomycetes</taxon>
        <taxon>Actinomycetales</taxon>
        <taxon>Actinomycetaceae</taxon>
        <taxon>Varibaculum</taxon>
    </lineage>
</organism>
<evidence type="ECO:0000256" key="5">
    <source>
        <dbReference type="ARBA" id="ARBA00022722"/>
    </source>
</evidence>
<dbReference type="GO" id="GO:0010468">
    <property type="term" value="P:regulation of gene expression"/>
    <property type="evidence" value="ECO:0007669"/>
    <property type="project" value="TreeGrafter"/>
</dbReference>
<dbReference type="FunFam" id="1.10.1520.10:FF:000001">
    <property type="entry name" value="Ribonuclease 3"/>
    <property type="match status" value="1"/>
</dbReference>
<keyword evidence="9" id="KW-0819">tRNA processing</keyword>
<feature type="domain" description="RNase III" evidence="11">
    <location>
        <begin position="8"/>
        <end position="134"/>
    </location>
</feature>
<dbReference type="EC" id="3.1.26.3" evidence="9"/>
<evidence type="ECO:0000256" key="1">
    <source>
        <dbReference type="ARBA" id="ARBA00000109"/>
    </source>
</evidence>
<evidence type="ECO:0000256" key="6">
    <source>
        <dbReference type="ARBA" id="ARBA00022759"/>
    </source>
</evidence>
<evidence type="ECO:0000259" key="11">
    <source>
        <dbReference type="PROSITE" id="PS50142"/>
    </source>
</evidence>
<gene>
    <name evidence="9 12" type="primary">rnc</name>
    <name evidence="12" type="ORF">L0M99_01820</name>
</gene>
<dbReference type="PROSITE" id="PS50142">
    <property type="entry name" value="RNASE_3_2"/>
    <property type="match status" value="1"/>
</dbReference>
<sequence>MSRGSQDLAELLTRWGIELDPEMVVLALTHRSFAHEQDNLPNNERLEFLGDAVLQLIVTERLYKTYPSHPEGHLAKMRSATVSQPALAWVARDINLGEFILLGRGEEKTKGREKDSILSDTVEAMIGATYLCHGLEATRKVVENLLQDLLDHALERGAVMDWKTTLQELTGQLGVRTVEFSVEGTGPDHDRRFTAQALIGDRVLGSGKGRSKKVAEHEAARQAVMTLREEHGVTTPLGF</sequence>
<dbReference type="GO" id="GO:0019843">
    <property type="term" value="F:rRNA binding"/>
    <property type="evidence" value="ECO:0007669"/>
    <property type="project" value="UniProtKB-KW"/>
</dbReference>
<dbReference type="AlphaFoldDB" id="A0AAJ1BAB9"/>